<comment type="function">
    <text evidence="1">Involved in auxin transport. Regulator of the auxin signaling pathway.</text>
</comment>
<dbReference type="AlphaFoldDB" id="A0A803QQ28"/>
<evidence type="ECO:0000256" key="5">
    <source>
        <dbReference type="ARBA" id="ARBA00022475"/>
    </source>
</evidence>
<reference evidence="9" key="1">
    <citation type="submission" date="2021-03" db="UniProtKB">
        <authorList>
            <consortium name="EnsemblPlants"/>
        </authorList>
    </citation>
    <scope>IDENTIFICATION</scope>
</reference>
<comment type="subcellular location">
    <subcellularLocation>
        <location evidence="2">Cell membrane</location>
    </subcellularLocation>
</comment>
<keyword evidence="5" id="KW-1003">Cell membrane</keyword>
<evidence type="ECO:0000256" key="8">
    <source>
        <dbReference type="SAM" id="Phobius"/>
    </source>
</evidence>
<keyword evidence="6 8" id="KW-0472">Membrane</keyword>
<dbReference type="EMBL" id="UZAU01000810">
    <property type="status" value="NOT_ANNOTATED_CDS"/>
    <property type="molecule type" value="Genomic_DNA"/>
</dbReference>
<dbReference type="InterPro" id="IPR039621">
    <property type="entry name" value="BG1-like"/>
</dbReference>
<dbReference type="EnsemblPlants" id="evm.model.10.713">
    <property type="protein sequence ID" value="cds.evm.model.10.713"/>
    <property type="gene ID" value="evm.TU.10.713"/>
</dbReference>
<sequence>MSLAGSLNPADPEKLFKKSFHKRNDSGELDVFEAASDSSSDLFELQNYDLGCYSSGLPVYETTNMDTIKRVWSVCLSLFFLLFWKYVMEDMMEYEKYH</sequence>
<protein>
    <submittedName>
        <fullName evidence="9">Uncharacterized protein</fullName>
    </submittedName>
</protein>
<keyword evidence="8" id="KW-0812">Transmembrane</keyword>
<keyword evidence="8" id="KW-1133">Transmembrane helix</keyword>
<accession>A0A803QQ28</accession>
<evidence type="ECO:0000256" key="4">
    <source>
        <dbReference type="ARBA" id="ARBA00022448"/>
    </source>
</evidence>
<evidence type="ECO:0000256" key="2">
    <source>
        <dbReference type="ARBA" id="ARBA00004236"/>
    </source>
</evidence>
<keyword evidence="4" id="KW-0813">Transport</keyword>
<keyword evidence="7" id="KW-0927">Auxin signaling pathway</keyword>
<comment type="similarity">
    <text evidence="3">Belongs to the BIG GRAIN 1 (BG1) plant protein family.</text>
</comment>
<keyword evidence="10" id="KW-1185">Reference proteome</keyword>
<proteinExistence type="inferred from homology"/>
<feature type="transmembrane region" description="Helical" evidence="8">
    <location>
        <begin position="71"/>
        <end position="88"/>
    </location>
</feature>
<dbReference type="PANTHER" id="PTHR33541:SF11">
    <property type="entry name" value="PROTEIN BIG GRAIN 1-LIKE E"/>
    <property type="match status" value="1"/>
</dbReference>
<dbReference type="Gramene" id="evm.model.10.713">
    <property type="protein sequence ID" value="cds.evm.model.10.713"/>
    <property type="gene ID" value="evm.TU.10.713"/>
</dbReference>
<dbReference type="GO" id="GO:0005886">
    <property type="term" value="C:plasma membrane"/>
    <property type="evidence" value="ECO:0007669"/>
    <property type="project" value="UniProtKB-SubCell"/>
</dbReference>
<dbReference type="GO" id="GO:0009734">
    <property type="term" value="P:auxin-activated signaling pathway"/>
    <property type="evidence" value="ECO:0007669"/>
    <property type="project" value="UniProtKB-KW"/>
</dbReference>
<evidence type="ECO:0000256" key="1">
    <source>
        <dbReference type="ARBA" id="ARBA00002281"/>
    </source>
</evidence>
<organism evidence="9 10">
    <name type="scientific">Cannabis sativa</name>
    <name type="common">Hemp</name>
    <name type="synonym">Marijuana</name>
    <dbReference type="NCBI Taxonomy" id="3483"/>
    <lineage>
        <taxon>Eukaryota</taxon>
        <taxon>Viridiplantae</taxon>
        <taxon>Streptophyta</taxon>
        <taxon>Embryophyta</taxon>
        <taxon>Tracheophyta</taxon>
        <taxon>Spermatophyta</taxon>
        <taxon>Magnoliopsida</taxon>
        <taxon>eudicotyledons</taxon>
        <taxon>Gunneridae</taxon>
        <taxon>Pentapetalae</taxon>
        <taxon>rosids</taxon>
        <taxon>fabids</taxon>
        <taxon>Rosales</taxon>
        <taxon>Cannabaceae</taxon>
        <taxon>Cannabis</taxon>
    </lineage>
</organism>
<evidence type="ECO:0000256" key="3">
    <source>
        <dbReference type="ARBA" id="ARBA00010067"/>
    </source>
</evidence>
<evidence type="ECO:0000313" key="9">
    <source>
        <dbReference type="EnsemblPlants" id="cds.evm.model.10.713"/>
    </source>
</evidence>
<name>A0A803QQ28_CANSA</name>
<dbReference type="PANTHER" id="PTHR33541">
    <property type="entry name" value="PROTEIN BIG GRAIN 1-LIKE A-RELATED"/>
    <property type="match status" value="1"/>
</dbReference>
<evidence type="ECO:0000313" key="10">
    <source>
        <dbReference type="Proteomes" id="UP000596661"/>
    </source>
</evidence>
<evidence type="ECO:0000256" key="6">
    <source>
        <dbReference type="ARBA" id="ARBA00023136"/>
    </source>
</evidence>
<dbReference type="Proteomes" id="UP000596661">
    <property type="component" value="Unassembled WGS sequence"/>
</dbReference>
<evidence type="ECO:0000256" key="7">
    <source>
        <dbReference type="ARBA" id="ARBA00023294"/>
    </source>
</evidence>